<protein>
    <submittedName>
        <fullName evidence="2">Uncharacterized protein</fullName>
    </submittedName>
</protein>
<feature type="compositionally biased region" description="Polar residues" evidence="1">
    <location>
        <begin position="65"/>
        <end position="76"/>
    </location>
</feature>
<comment type="caution">
    <text evidence="2">The sequence shown here is derived from an EMBL/GenBank/DDBJ whole genome shotgun (WGS) entry which is preliminary data.</text>
</comment>
<feature type="region of interest" description="Disordered" evidence="1">
    <location>
        <begin position="65"/>
        <end position="89"/>
    </location>
</feature>
<proteinExistence type="predicted"/>
<keyword evidence="3" id="KW-1185">Reference proteome</keyword>
<organism evidence="2 3">
    <name type="scientific">Hibiscus sabdariffa</name>
    <name type="common">roselle</name>
    <dbReference type="NCBI Taxonomy" id="183260"/>
    <lineage>
        <taxon>Eukaryota</taxon>
        <taxon>Viridiplantae</taxon>
        <taxon>Streptophyta</taxon>
        <taxon>Embryophyta</taxon>
        <taxon>Tracheophyta</taxon>
        <taxon>Spermatophyta</taxon>
        <taxon>Magnoliopsida</taxon>
        <taxon>eudicotyledons</taxon>
        <taxon>Gunneridae</taxon>
        <taxon>Pentapetalae</taxon>
        <taxon>rosids</taxon>
        <taxon>malvids</taxon>
        <taxon>Malvales</taxon>
        <taxon>Malvaceae</taxon>
        <taxon>Malvoideae</taxon>
        <taxon>Hibiscus</taxon>
    </lineage>
</organism>
<accession>A0ABR2ADW2</accession>
<dbReference type="Proteomes" id="UP001472677">
    <property type="component" value="Unassembled WGS sequence"/>
</dbReference>
<evidence type="ECO:0000256" key="1">
    <source>
        <dbReference type="SAM" id="MobiDB-lite"/>
    </source>
</evidence>
<reference evidence="2 3" key="1">
    <citation type="journal article" date="2024" name="G3 (Bethesda)">
        <title>Genome assembly of Hibiscus sabdariffa L. provides insights into metabolisms of medicinal natural products.</title>
        <authorList>
            <person name="Kim T."/>
        </authorList>
    </citation>
    <scope>NUCLEOTIDE SEQUENCE [LARGE SCALE GENOMIC DNA]</scope>
    <source>
        <strain evidence="2">TK-2024</strain>
        <tissue evidence="2">Old leaves</tissue>
    </source>
</reference>
<evidence type="ECO:0000313" key="2">
    <source>
        <dbReference type="EMBL" id="KAK8491120.1"/>
    </source>
</evidence>
<name>A0ABR2ADW2_9ROSI</name>
<evidence type="ECO:0000313" key="3">
    <source>
        <dbReference type="Proteomes" id="UP001472677"/>
    </source>
</evidence>
<gene>
    <name evidence="2" type="ORF">V6N12_032821</name>
</gene>
<sequence length="89" mass="9535">MQQSICKLSFWVAGGASKVVGNHEIKMEGLTLTPNQALHPIEIALIRGGQDWVSGPDSHQFLKTGTGLSPDQTRSQIFGIGPTTGGNRY</sequence>
<dbReference type="EMBL" id="JBBPBM010000805">
    <property type="protein sequence ID" value="KAK8491120.1"/>
    <property type="molecule type" value="Genomic_DNA"/>
</dbReference>